<dbReference type="AlphaFoldDB" id="A0A088E6C3"/>
<dbReference type="EMBL" id="CP008822">
    <property type="protein sequence ID" value="AIM27297.1"/>
    <property type="molecule type" value="Genomic_DNA"/>
</dbReference>
<dbReference type="Proteomes" id="UP000056255">
    <property type="component" value="Chromosome"/>
</dbReference>
<comment type="function">
    <text evidence="13">CRISPR (clustered regularly interspaced short palindromic repeat) is an adaptive immune system that provides protection against mobile genetic elements (viruses, transposable elements and conjugative plasmids). CRISPR clusters contain sequences complementary to antecedent mobile elements and target invading nucleic acids. CRISPR clusters are transcribed and processed into CRISPR RNA (crRNA).</text>
</comment>
<keyword evidence="10 13" id="KW-0411">Iron-sulfur</keyword>
<evidence type="ECO:0000313" key="20">
    <source>
        <dbReference type="EMBL" id="AKV83161.1"/>
    </source>
</evidence>
<keyword evidence="9 13" id="KW-0408">Iron</keyword>
<dbReference type="InterPro" id="IPR022765">
    <property type="entry name" value="Dna2/Cas4_DUF83"/>
</dbReference>
<dbReference type="GO" id="GO:0051607">
    <property type="term" value="P:defense response to virus"/>
    <property type="evidence" value="ECO:0007669"/>
    <property type="project" value="UniProtKB-KW"/>
</dbReference>
<proteinExistence type="inferred from homology"/>
<evidence type="ECO:0000256" key="2">
    <source>
        <dbReference type="ARBA" id="ARBA00009189"/>
    </source>
</evidence>
<dbReference type="NCBIfam" id="TIGR00372">
    <property type="entry name" value="cas4"/>
    <property type="match status" value="1"/>
</dbReference>
<dbReference type="EMBL" id="CP012174">
    <property type="protein sequence ID" value="AKV78673.1"/>
    <property type="molecule type" value="Genomic_DNA"/>
</dbReference>
<keyword evidence="6 13" id="KW-0479">Metal-binding</keyword>
<evidence type="ECO:0000313" key="23">
    <source>
        <dbReference type="Proteomes" id="UP000061362"/>
    </source>
</evidence>
<evidence type="ECO:0000256" key="13">
    <source>
        <dbReference type="RuleBase" id="RU365022"/>
    </source>
</evidence>
<dbReference type="OMA" id="PVIPWIR"/>
<comment type="similarity">
    <text evidence="2 13">Belongs to the CRISPR-associated exonuclease Cas4 family.</text>
</comment>
<feature type="domain" description="DUF83" evidence="14">
    <location>
        <begin position="3"/>
        <end position="166"/>
    </location>
</feature>
<keyword evidence="5 13" id="KW-0540">Nuclease</keyword>
<evidence type="ECO:0000313" key="26">
    <source>
        <dbReference type="Proteomes" id="UP000068832"/>
    </source>
</evidence>
<evidence type="ECO:0000256" key="4">
    <source>
        <dbReference type="ARBA" id="ARBA00020049"/>
    </source>
</evidence>
<keyword evidence="11 13" id="KW-0051">Antiviral defense</keyword>
<dbReference type="EMBL" id="CP012176">
    <property type="protein sequence ID" value="AKV83161.1"/>
    <property type="molecule type" value="Genomic_DNA"/>
</dbReference>
<evidence type="ECO:0000313" key="18">
    <source>
        <dbReference type="EMBL" id="AKV78673.1"/>
    </source>
</evidence>
<evidence type="ECO:0000313" key="19">
    <source>
        <dbReference type="EMBL" id="AKV80918.1"/>
    </source>
</evidence>
<organism evidence="15 21">
    <name type="scientific">Metallosphaera sedula</name>
    <dbReference type="NCBI Taxonomy" id="43687"/>
    <lineage>
        <taxon>Archaea</taxon>
        <taxon>Thermoproteota</taxon>
        <taxon>Thermoprotei</taxon>
        <taxon>Sulfolobales</taxon>
        <taxon>Sulfolobaceae</taxon>
        <taxon>Metallosphaera</taxon>
    </lineage>
</organism>
<dbReference type="EMBL" id="CP012175">
    <property type="protein sequence ID" value="AKV80918.1"/>
    <property type="molecule type" value="Genomic_DNA"/>
</dbReference>
<comment type="cofactor">
    <cofactor evidence="13">
        <name>Mg(2+)</name>
        <dbReference type="ChEBI" id="CHEBI:18420"/>
    </cofactor>
    <cofactor evidence="13">
        <name>Mn(2+)</name>
        <dbReference type="ChEBI" id="CHEBI:29035"/>
    </cofactor>
    <text evidence="13">Mg(2+) or Mn(2+) required for ssDNA cleavage activity.</text>
</comment>
<keyword evidence="7 13" id="KW-0378">Hydrolase</keyword>
<evidence type="ECO:0000313" key="21">
    <source>
        <dbReference type="Proteomes" id="UP000029084"/>
    </source>
</evidence>
<dbReference type="EMBL" id="CP012173">
    <property type="protein sequence ID" value="AKV76421.1"/>
    <property type="molecule type" value="Genomic_DNA"/>
</dbReference>
<evidence type="ECO:0000313" key="16">
    <source>
        <dbReference type="EMBL" id="AKV74182.1"/>
    </source>
</evidence>
<dbReference type="PANTHER" id="PTHR36531:SF2">
    <property type="entry name" value="CRISPR-ASSOCIATED EXONUCLEASE CAS4"/>
    <property type="match status" value="1"/>
</dbReference>
<dbReference type="EMBL" id="CP012172">
    <property type="protein sequence ID" value="AKV74182.1"/>
    <property type="molecule type" value="Genomic_DNA"/>
</dbReference>
<evidence type="ECO:0000256" key="1">
    <source>
        <dbReference type="ARBA" id="ARBA00001936"/>
    </source>
</evidence>
<dbReference type="GO" id="GO:0004527">
    <property type="term" value="F:exonuclease activity"/>
    <property type="evidence" value="ECO:0007669"/>
    <property type="project" value="UniProtKB-KW"/>
</dbReference>
<reference evidence="23 24" key="2">
    <citation type="journal article" date="2015" name="Genome Announc.">
        <title>Complete Genome Sequences of Evolved Arsenate-Resistant Metallosphaera sedula Strains.</title>
        <authorList>
            <person name="Ai C."/>
            <person name="McCarthy S."/>
            <person name="Schackwitz W."/>
            <person name="Martin J."/>
            <person name="Lipzen A."/>
            <person name="Blum P."/>
        </authorList>
    </citation>
    <scope>NUCLEOTIDE SEQUENCE [LARGE SCALE GENOMIC DNA]</scope>
    <source>
        <strain evidence="18 24">ARS120-1</strain>
        <strain evidence="19 23">ARS120-2</strain>
        <strain evidence="16 26">ARS50-1</strain>
        <strain evidence="17 25">ARS50-2</strain>
    </source>
</reference>
<dbReference type="GO" id="GO:0046872">
    <property type="term" value="F:metal ion binding"/>
    <property type="evidence" value="ECO:0007669"/>
    <property type="project" value="UniProtKB-KW"/>
</dbReference>
<evidence type="ECO:0000256" key="7">
    <source>
        <dbReference type="ARBA" id="ARBA00022801"/>
    </source>
</evidence>
<dbReference type="Gene3D" id="3.90.320.10">
    <property type="match status" value="1"/>
</dbReference>
<comment type="cofactor">
    <cofactor evidence="1">
        <name>Mn(2+)</name>
        <dbReference type="ChEBI" id="CHEBI:29035"/>
    </cofactor>
</comment>
<dbReference type="GeneID" id="91755628"/>
<keyword evidence="12 13" id="KW-0464">Manganese</keyword>
<evidence type="ECO:0000256" key="5">
    <source>
        <dbReference type="ARBA" id="ARBA00022722"/>
    </source>
</evidence>
<evidence type="ECO:0000256" key="12">
    <source>
        <dbReference type="ARBA" id="ARBA00023211"/>
    </source>
</evidence>
<dbReference type="OrthoDB" id="26676at2157"/>
<gene>
    <name evidence="15" type="ORF">HA72_1150</name>
    <name evidence="16" type="ORF">MsedA_1166</name>
    <name evidence="17" type="ORF">MsedB_1168</name>
    <name evidence="18" type="ORF">MsedC_1166</name>
    <name evidence="19" type="ORF">MsedD_1167</name>
    <name evidence="20" type="ORF">MsedE_1169</name>
</gene>
<evidence type="ECO:0000256" key="9">
    <source>
        <dbReference type="ARBA" id="ARBA00023004"/>
    </source>
</evidence>
<evidence type="ECO:0000313" key="25">
    <source>
        <dbReference type="Proteomes" id="UP000062475"/>
    </source>
</evidence>
<dbReference type="GO" id="GO:0051536">
    <property type="term" value="F:iron-sulfur cluster binding"/>
    <property type="evidence" value="ECO:0007669"/>
    <property type="project" value="UniProtKB-KW"/>
</dbReference>
<dbReference type="Proteomes" id="UP000062398">
    <property type="component" value="Chromosome"/>
</dbReference>
<dbReference type="PATRIC" id="fig|43687.5.peg.1214"/>
<dbReference type="InterPro" id="IPR051827">
    <property type="entry name" value="Cas4_exonuclease"/>
</dbReference>
<reference evidence="20 22" key="3">
    <citation type="submission" date="2015-07" db="EMBL/GenBank/DDBJ databases">
        <title>Physiological, transcriptional responses and genome re-sequencing of acid resistant extremely thermoacidophilic Metallosphaera sedula SARC-M1.</title>
        <authorList>
            <person name="Ai C."/>
            <person name="McCarthy S."/>
            <person name="Eckrich V."/>
            <person name="Rudrappa D."/>
            <person name="Qiu G."/>
            <person name="Blum P."/>
        </authorList>
    </citation>
    <scope>NUCLEOTIDE SEQUENCE [LARGE SCALE GENOMIC DNA]</scope>
    <source>
        <strain evidence="20 22">SARC-M1</strain>
    </source>
</reference>
<dbReference type="EC" id="3.1.12.1" evidence="3 13"/>
<evidence type="ECO:0000256" key="8">
    <source>
        <dbReference type="ARBA" id="ARBA00022839"/>
    </source>
</evidence>
<keyword evidence="8 13" id="KW-0269">Exonuclease</keyword>
<evidence type="ECO:0000256" key="3">
    <source>
        <dbReference type="ARBA" id="ARBA00012768"/>
    </source>
</evidence>
<evidence type="ECO:0000313" key="22">
    <source>
        <dbReference type="Proteomes" id="UP000056255"/>
    </source>
</evidence>
<dbReference type="InterPro" id="IPR011604">
    <property type="entry name" value="PDDEXK-like_dom_sf"/>
</dbReference>
<dbReference type="Proteomes" id="UP000029084">
    <property type="component" value="Chromosome"/>
</dbReference>
<sequence>MNVTDVKDYVLCPAIPWIRRKLGWREPDTEGMKLARSFKVNVERWIKDPVWEVWLRDRDTHLSGVVDVLGSGAVGEIKAYFRRTAYHFRIQLLAYSYLADRNGFRVRNALLFMGDSVRYNLEVRREHLDHVEKVVKRVADVLEDDSPPTVNPGEMLCKACQYRRVCPVSVV</sequence>
<evidence type="ECO:0000259" key="14">
    <source>
        <dbReference type="Pfam" id="PF01930"/>
    </source>
</evidence>
<accession>A0A088E6C3</accession>
<dbReference type="Proteomes" id="UP000068832">
    <property type="component" value="Chromosome"/>
</dbReference>
<dbReference type="InterPro" id="IPR013343">
    <property type="entry name" value="CRISPR-assoc_prot_Cas4"/>
</dbReference>
<evidence type="ECO:0000313" key="15">
    <source>
        <dbReference type="EMBL" id="AIM27297.1"/>
    </source>
</evidence>
<evidence type="ECO:0000313" key="17">
    <source>
        <dbReference type="EMBL" id="AKV76421.1"/>
    </source>
</evidence>
<evidence type="ECO:0000313" key="24">
    <source>
        <dbReference type="Proteomes" id="UP000062398"/>
    </source>
</evidence>
<protein>
    <recommendedName>
        <fullName evidence="4 13">CRISPR-associated exonuclease Cas4</fullName>
        <ecNumber evidence="3 13">3.1.12.1</ecNumber>
    </recommendedName>
</protein>
<dbReference type="RefSeq" id="WP_012021098.1">
    <property type="nucleotide sequence ID" value="NZ_AP019770.1"/>
</dbReference>
<dbReference type="PANTHER" id="PTHR36531">
    <property type="entry name" value="CRISPR-ASSOCIATED EXONUCLEASE CAS4"/>
    <property type="match status" value="1"/>
</dbReference>
<name>A0A088E6C3_9CREN</name>
<dbReference type="Proteomes" id="UP000062475">
    <property type="component" value="Chromosome"/>
</dbReference>
<dbReference type="Pfam" id="PF01930">
    <property type="entry name" value="Cas_Cas4"/>
    <property type="match status" value="1"/>
</dbReference>
<dbReference type="Proteomes" id="UP000061362">
    <property type="component" value="Chromosome"/>
</dbReference>
<evidence type="ECO:0000256" key="10">
    <source>
        <dbReference type="ARBA" id="ARBA00023014"/>
    </source>
</evidence>
<evidence type="ECO:0000256" key="11">
    <source>
        <dbReference type="ARBA" id="ARBA00023118"/>
    </source>
</evidence>
<evidence type="ECO:0000256" key="6">
    <source>
        <dbReference type="ARBA" id="ARBA00022723"/>
    </source>
</evidence>
<comment type="cofactor">
    <cofactor evidence="13">
        <name>iron-sulfur cluster</name>
        <dbReference type="ChEBI" id="CHEBI:30408"/>
    </cofactor>
</comment>
<reference evidence="15 21" key="1">
    <citation type="journal article" date="2014" name="J. Bacteriol.">
        <title>Role of an Archaeal PitA Transporter in the Copper and Arsenic Resistance of Metallosphaera sedula, an Extreme Thermoacidophile.</title>
        <authorList>
            <person name="McCarthy S."/>
            <person name="Ai C."/>
            <person name="Wheaton G."/>
            <person name="Tevatia R."/>
            <person name="Eckrich V."/>
            <person name="Kelly R."/>
            <person name="Blum P."/>
        </authorList>
    </citation>
    <scope>NUCLEOTIDE SEQUENCE [LARGE SCALE GENOMIC DNA]</scope>
    <source>
        <strain evidence="15 21">CuR1</strain>
    </source>
</reference>